<accession>F8SUS1</accession>
<dbReference type="PRINTS" id="PR00455">
    <property type="entry name" value="HTHTETR"/>
</dbReference>
<reference evidence="9" key="2">
    <citation type="submission" date="2015-07" db="EMBL/GenBank/DDBJ databases">
        <authorList>
            <person name="Ju K.-S."/>
            <person name="Doroghazi J.R."/>
            <person name="Metcalf W.W."/>
        </authorList>
    </citation>
    <scope>NUCLEOTIDE SEQUENCE [LARGE SCALE GENOMIC DNA]</scope>
    <source>
        <strain evidence="9">NRRL ISP-5002</strain>
    </source>
</reference>
<dbReference type="Gene3D" id="1.10.357.10">
    <property type="entry name" value="Tetracycline Repressor, domain 2"/>
    <property type="match status" value="1"/>
</dbReference>
<dbReference type="SUPFAM" id="SSF46689">
    <property type="entry name" value="Homeodomain-like"/>
    <property type="match status" value="1"/>
</dbReference>
<keyword evidence="9" id="KW-1185">Reference proteome</keyword>
<dbReference type="AlphaFoldDB" id="F8SUS1"/>
<evidence type="ECO:0000313" key="7">
    <source>
        <dbReference type="EMBL" id="AEI70711.1"/>
    </source>
</evidence>
<evidence type="ECO:0000259" key="6">
    <source>
        <dbReference type="PROSITE" id="PS50977"/>
    </source>
</evidence>
<sequence>MRQERAEQTRRALIAAAGAEFDLRGYAGTSLARISAAAGVTMGALTFHFPSKDNLADAVQAAGAATTRAALRRLDAQPVTALQSVIDLTHALAQLLAETVSVRAASRLSRERPGTSVPWRSAWLPALQDALARADAEHGPHAGLKDLETLVVYLVSGAEEVVRTGGHTAGVRDQLTRIWVVALSGTAAPAAPGTLIPAGSDAQPAGAPGPQVLQTDRAGAAGGA</sequence>
<evidence type="ECO:0000256" key="4">
    <source>
        <dbReference type="PROSITE-ProRule" id="PRU00335"/>
    </source>
</evidence>
<dbReference type="InterPro" id="IPR023772">
    <property type="entry name" value="DNA-bd_HTH_TetR-type_CS"/>
</dbReference>
<dbReference type="GO" id="GO:0000976">
    <property type="term" value="F:transcription cis-regulatory region binding"/>
    <property type="evidence" value="ECO:0007669"/>
    <property type="project" value="TreeGrafter"/>
</dbReference>
<evidence type="ECO:0000256" key="3">
    <source>
        <dbReference type="ARBA" id="ARBA00023163"/>
    </source>
</evidence>
<name>F8SUS1_9ACTN</name>
<dbReference type="PROSITE" id="PS01081">
    <property type="entry name" value="HTH_TETR_1"/>
    <property type="match status" value="1"/>
</dbReference>
<feature type="region of interest" description="Disordered" evidence="5">
    <location>
        <begin position="197"/>
        <end position="224"/>
    </location>
</feature>
<evidence type="ECO:0000256" key="5">
    <source>
        <dbReference type="SAM" id="MobiDB-lite"/>
    </source>
</evidence>
<organism evidence="7">
    <name type="scientific">Streptomyces chattanoogensis</name>
    <dbReference type="NCBI Taxonomy" id="66876"/>
    <lineage>
        <taxon>Bacteria</taxon>
        <taxon>Bacillati</taxon>
        <taxon>Actinomycetota</taxon>
        <taxon>Actinomycetes</taxon>
        <taxon>Kitasatosporales</taxon>
        <taxon>Streptomycetaceae</taxon>
        <taxon>Streptomyces</taxon>
    </lineage>
</organism>
<dbReference type="InterPro" id="IPR001647">
    <property type="entry name" value="HTH_TetR"/>
</dbReference>
<evidence type="ECO:0000256" key="2">
    <source>
        <dbReference type="ARBA" id="ARBA00023125"/>
    </source>
</evidence>
<dbReference type="Proteomes" id="UP000037982">
    <property type="component" value="Unassembled WGS sequence"/>
</dbReference>
<dbReference type="GO" id="GO:0003700">
    <property type="term" value="F:DNA-binding transcription factor activity"/>
    <property type="evidence" value="ECO:0007669"/>
    <property type="project" value="TreeGrafter"/>
</dbReference>
<feature type="domain" description="HTH tetR-type" evidence="6">
    <location>
        <begin position="7"/>
        <end position="67"/>
    </location>
</feature>
<keyword evidence="2 4" id="KW-0238">DNA-binding</keyword>
<dbReference type="EMBL" id="HQ687212">
    <property type="protein sequence ID" value="AEI70711.1"/>
    <property type="molecule type" value="Genomic_DNA"/>
</dbReference>
<dbReference type="EMBL" id="LGKG01000184">
    <property type="protein sequence ID" value="KPC59425.1"/>
    <property type="molecule type" value="Genomic_DNA"/>
</dbReference>
<evidence type="ECO:0000313" key="8">
    <source>
        <dbReference type="EMBL" id="KPC59425.1"/>
    </source>
</evidence>
<evidence type="ECO:0000313" key="9">
    <source>
        <dbReference type="Proteomes" id="UP000037982"/>
    </source>
</evidence>
<dbReference type="RefSeq" id="WP_046925550.1">
    <property type="nucleotide sequence ID" value="NZ_LGKG01000184.1"/>
</dbReference>
<keyword evidence="1" id="KW-0805">Transcription regulation</keyword>
<protein>
    <submittedName>
        <fullName evidence="7">ScgR3</fullName>
    </submittedName>
</protein>
<dbReference type="SUPFAM" id="SSF48498">
    <property type="entry name" value="Tetracyclin repressor-like, C-terminal domain"/>
    <property type="match status" value="1"/>
</dbReference>
<feature type="DNA-binding region" description="H-T-H motif" evidence="4">
    <location>
        <begin position="30"/>
        <end position="49"/>
    </location>
</feature>
<reference evidence="8" key="3">
    <citation type="submission" date="2015-07" db="EMBL/GenBank/DDBJ databases">
        <authorList>
            <person name="Noorani M."/>
        </authorList>
    </citation>
    <scope>NUCLEOTIDE SEQUENCE [LARGE SCALE GENOMIC DNA]</scope>
    <source>
        <strain evidence="8">NRRL ISP-5002</strain>
    </source>
</reference>
<dbReference type="Pfam" id="PF00440">
    <property type="entry name" value="TetR_N"/>
    <property type="match status" value="1"/>
</dbReference>
<reference evidence="7" key="1">
    <citation type="submission" date="2010-12" db="EMBL/GenBank/DDBJ databases">
        <authorList>
            <person name="Du Y.-L."/>
            <person name="Bai L.-Q."/>
            <person name="Li Y.-Q."/>
        </authorList>
    </citation>
    <scope>NUCLEOTIDE SEQUENCE</scope>
    <source>
        <strain evidence="7">L10</strain>
    </source>
</reference>
<dbReference type="InterPro" id="IPR050109">
    <property type="entry name" value="HTH-type_TetR-like_transc_reg"/>
</dbReference>
<dbReference type="PANTHER" id="PTHR30055:SF234">
    <property type="entry name" value="HTH-TYPE TRANSCRIPTIONAL REGULATOR BETI"/>
    <property type="match status" value="1"/>
</dbReference>
<dbReference type="InterPro" id="IPR036271">
    <property type="entry name" value="Tet_transcr_reg_TetR-rel_C_sf"/>
</dbReference>
<dbReference type="PANTHER" id="PTHR30055">
    <property type="entry name" value="HTH-TYPE TRANSCRIPTIONAL REGULATOR RUTR"/>
    <property type="match status" value="1"/>
</dbReference>
<keyword evidence="3" id="KW-0804">Transcription</keyword>
<proteinExistence type="predicted"/>
<dbReference type="InterPro" id="IPR009057">
    <property type="entry name" value="Homeodomain-like_sf"/>
</dbReference>
<dbReference type="PROSITE" id="PS50977">
    <property type="entry name" value="HTH_TETR_2"/>
    <property type="match status" value="1"/>
</dbReference>
<evidence type="ECO:0000256" key="1">
    <source>
        <dbReference type="ARBA" id="ARBA00023015"/>
    </source>
</evidence>
<dbReference type="PATRIC" id="fig|66876.3.peg.7656"/>
<gene>
    <name evidence="7" type="primary">scgR3</name>
    <name evidence="8" type="ORF">ADL29_34745</name>
</gene>